<dbReference type="GO" id="GO:0016758">
    <property type="term" value="F:hexosyltransferase activity"/>
    <property type="evidence" value="ECO:0007669"/>
    <property type="project" value="UniProtKB-ARBA"/>
</dbReference>
<evidence type="ECO:0000313" key="3">
    <source>
        <dbReference type="Proteomes" id="UP000193244"/>
    </source>
</evidence>
<dbReference type="STRING" id="150121.SAMN06296010_0387"/>
<accession>A0A1X7IDI8</accession>
<dbReference type="PANTHER" id="PTHR22916">
    <property type="entry name" value="GLYCOSYLTRANSFERASE"/>
    <property type="match status" value="1"/>
</dbReference>
<gene>
    <name evidence="2" type="ORF">SAMN06296010_0387</name>
</gene>
<evidence type="ECO:0000259" key="1">
    <source>
        <dbReference type="Pfam" id="PF00535"/>
    </source>
</evidence>
<dbReference type="InterPro" id="IPR029044">
    <property type="entry name" value="Nucleotide-diphossugar_trans"/>
</dbReference>
<protein>
    <submittedName>
        <fullName evidence="2">Glycosyltransferase involved in cell wall bisynthesis</fullName>
    </submittedName>
</protein>
<keyword evidence="3" id="KW-1185">Reference proteome</keyword>
<organism evidence="2 3">
    <name type="scientific">Agreia pratensis</name>
    <dbReference type="NCBI Taxonomy" id="150121"/>
    <lineage>
        <taxon>Bacteria</taxon>
        <taxon>Bacillati</taxon>
        <taxon>Actinomycetota</taxon>
        <taxon>Actinomycetes</taxon>
        <taxon>Micrococcales</taxon>
        <taxon>Microbacteriaceae</taxon>
        <taxon>Agreia</taxon>
    </lineage>
</organism>
<dbReference type="PANTHER" id="PTHR22916:SF3">
    <property type="entry name" value="UDP-GLCNAC:BETAGAL BETA-1,3-N-ACETYLGLUCOSAMINYLTRANSFERASE-LIKE PROTEIN 1"/>
    <property type="match status" value="1"/>
</dbReference>
<dbReference type="InterPro" id="IPR001173">
    <property type="entry name" value="Glyco_trans_2-like"/>
</dbReference>
<keyword evidence="2" id="KW-0808">Transferase</keyword>
<name>A0A1X7IDI8_9MICO</name>
<dbReference type="AlphaFoldDB" id="A0A1X7IDI8"/>
<dbReference type="Proteomes" id="UP000193244">
    <property type="component" value="Unassembled WGS sequence"/>
</dbReference>
<evidence type="ECO:0000313" key="2">
    <source>
        <dbReference type="EMBL" id="SMG12515.1"/>
    </source>
</evidence>
<proteinExistence type="predicted"/>
<dbReference type="EMBL" id="FXAY01000001">
    <property type="protein sequence ID" value="SMG12515.1"/>
    <property type="molecule type" value="Genomic_DNA"/>
</dbReference>
<dbReference type="Gene3D" id="3.90.550.10">
    <property type="entry name" value="Spore Coat Polysaccharide Biosynthesis Protein SpsA, Chain A"/>
    <property type="match status" value="1"/>
</dbReference>
<feature type="domain" description="Glycosyltransferase 2-like" evidence="1">
    <location>
        <begin position="13"/>
        <end position="156"/>
    </location>
</feature>
<dbReference type="Pfam" id="PF00535">
    <property type="entry name" value="Glycos_transf_2"/>
    <property type="match status" value="1"/>
</dbReference>
<sequence>MAGEYYGGMIRASVCMATYRGAPFVREQIFSILEQLHDDDELVIVDDASPDDTVAVIQGIVDPRIRLHTESVNRGYVRTFENAIRRARGTYIMLADQDDVWTPGRLELMIAHLGTTLVVAGNYSVLGENGRMPARRPLRPAYDRQIAWNTLAVLVGYRPYFGCAMGFRRELVPDLVPFPEIFIESHDLWLAILGNATRSISHLSEVVVERRLHDYNVTPLKWRPLGTILTARLMLARGMLIARRRVRLRPPRAIV</sequence>
<reference evidence="3" key="1">
    <citation type="submission" date="2017-04" db="EMBL/GenBank/DDBJ databases">
        <authorList>
            <person name="Varghese N."/>
            <person name="Submissions S."/>
        </authorList>
    </citation>
    <scope>NUCLEOTIDE SEQUENCE [LARGE SCALE GENOMIC DNA]</scope>
    <source>
        <strain evidence="3">VKM Ac-2510</strain>
    </source>
</reference>
<dbReference type="SUPFAM" id="SSF53448">
    <property type="entry name" value="Nucleotide-diphospho-sugar transferases"/>
    <property type="match status" value="1"/>
</dbReference>